<evidence type="ECO:0000259" key="1">
    <source>
        <dbReference type="Pfam" id="PF03061"/>
    </source>
</evidence>
<comment type="caution">
    <text evidence="2">The sequence shown here is derived from an EMBL/GenBank/DDBJ whole genome shotgun (WGS) entry which is preliminary data.</text>
</comment>
<dbReference type="Pfam" id="PF03061">
    <property type="entry name" value="4HBT"/>
    <property type="match status" value="1"/>
</dbReference>
<organism evidence="2 3">
    <name type="scientific">Trichoglossum hirsutum</name>
    <dbReference type="NCBI Taxonomy" id="265104"/>
    <lineage>
        <taxon>Eukaryota</taxon>
        <taxon>Fungi</taxon>
        <taxon>Dikarya</taxon>
        <taxon>Ascomycota</taxon>
        <taxon>Pezizomycotina</taxon>
        <taxon>Geoglossomycetes</taxon>
        <taxon>Geoglossales</taxon>
        <taxon>Geoglossaceae</taxon>
        <taxon>Trichoglossum</taxon>
    </lineage>
</organism>
<accession>A0A9P8L575</accession>
<dbReference type="AlphaFoldDB" id="A0A9P8L575"/>
<proteinExistence type="predicted"/>
<reference evidence="2" key="1">
    <citation type="submission" date="2021-03" db="EMBL/GenBank/DDBJ databases">
        <title>Comparative genomics and phylogenomic investigation of the class Geoglossomycetes provide insights into ecological specialization and systematics.</title>
        <authorList>
            <person name="Melie T."/>
            <person name="Pirro S."/>
            <person name="Miller A.N."/>
            <person name="Quandt A."/>
        </authorList>
    </citation>
    <scope>NUCLEOTIDE SEQUENCE</scope>
    <source>
        <strain evidence="2">CAQ_001_2017</strain>
    </source>
</reference>
<evidence type="ECO:0000313" key="3">
    <source>
        <dbReference type="Proteomes" id="UP000750711"/>
    </source>
</evidence>
<dbReference type="InterPro" id="IPR006683">
    <property type="entry name" value="Thioestr_dom"/>
</dbReference>
<gene>
    <name evidence="2" type="ORF">GP486_008619</name>
</gene>
<dbReference type="PANTHER" id="PTHR47260:SF1">
    <property type="entry name" value="UPF0644 PROTEIN PB2B4.06"/>
    <property type="match status" value="1"/>
</dbReference>
<dbReference type="CDD" id="cd03443">
    <property type="entry name" value="PaaI_thioesterase"/>
    <property type="match status" value="1"/>
</dbReference>
<dbReference type="InterPro" id="IPR029069">
    <property type="entry name" value="HotDog_dom_sf"/>
</dbReference>
<feature type="domain" description="Thioesterase" evidence="1">
    <location>
        <begin position="87"/>
        <end position="141"/>
    </location>
</feature>
<dbReference type="EMBL" id="JAGHQM010003607">
    <property type="protein sequence ID" value="KAH0542720.1"/>
    <property type="molecule type" value="Genomic_DNA"/>
</dbReference>
<dbReference type="Proteomes" id="UP000750711">
    <property type="component" value="Unassembled WGS sequence"/>
</dbReference>
<evidence type="ECO:0000313" key="2">
    <source>
        <dbReference type="EMBL" id="KAH0542720.1"/>
    </source>
</evidence>
<dbReference type="InterPro" id="IPR052061">
    <property type="entry name" value="PTE-AB_protein"/>
</dbReference>
<protein>
    <recommendedName>
        <fullName evidence="1">Thioesterase domain-containing protein</fullName>
    </recommendedName>
</protein>
<sequence length="186" mass="20658">MARRIHAINAELDRLRIVEELRRDPELWREWVAYSSYAPEERQVSLMSGVLSAPEAVPVQRIFVNKNDGKVVNVVWLGNSVSGWPRVVHGGVLAAILDETMGRAAIFHLPAKTGVTATLEIAYRRLALTNQFFIVRADVVHEASSERKAVVHGSIETSAQGVHLTEAKALFVVPRNLELGKIKEGF</sequence>
<dbReference type="Gene3D" id="3.10.129.10">
    <property type="entry name" value="Hotdog Thioesterase"/>
    <property type="match status" value="1"/>
</dbReference>
<keyword evidence="3" id="KW-1185">Reference proteome</keyword>
<dbReference type="SUPFAM" id="SSF54637">
    <property type="entry name" value="Thioesterase/thiol ester dehydrase-isomerase"/>
    <property type="match status" value="1"/>
</dbReference>
<name>A0A9P8L575_9PEZI</name>
<dbReference type="PANTHER" id="PTHR47260">
    <property type="entry name" value="UPF0644 PROTEIN PB2B4.06"/>
    <property type="match status" value="1"/>
</dbReference>